<comment type="caution">
    <text evidence="1">The sequence shown here is derived from an EMBL/GenBank/DDBJ whole genome shotgun (WGS) entry which is preliminary data.</text>
</comment>
<evidence type="ECO:0000313" key="2">
    <source>
        <dbReference type="Proteomes" id="UP000304953"/>
    </source>
</evidence>
<dbReference type="Proteomes" id="UP000304953">
    <property type="component" value="Unassembled WGS sequence"/>
</dbReference>
<accession>A0AC61RZF4</accession>
<evidence type="ECO:0000313" key="1">
    <source>
        <dbReference type="EMBL" id="TGY97074.1"/>
    </source>
</evidence>
<protein>
    <submittedName>
        <fullName evidence="1">Response regulator transcription factor</fullName>
    </submittedName>
</protein>
<organism evidence="1 2">
    <name type="scientific">Petralouisia muris</name>
    <dbReference type="NCBI Taxonomy" id="3032872"/>
    <lineage>
        <taxon>Bacteria</taxon>
        <taxon>Bacillati</taxon>
        <taxon>Bacillota</taxon>
        <taxon>Clostridia</taxon>
        <taxon>Lachnospirales</taxon>
        <taxon>Lachnospiraceae</taxon>
        <taxon>Petralouisia</taxon>
    </lineage>
</organism>
<keyword evidence="2" id="KW-1185">Reference proteome</keyword>
<sequence length="230" mass="26057">MPYNILIIEDEPDINLLLTKILTTAGYTTAQAYSGTEARLLLEREQPDLILLDLMLPGLSGQELLFEIRETMRSSIPVLVLSAKSSLNDKVTLLTSGADDYITKPFEPEEIIARIQAALRRTLRNIHSPALLSCKNLTLCPDTRKVLVNGTELSLTVREFDLLHLFLQTPEKVYSRERLYELVWKGGYYGENNTVNVHVSNLRKKLKSADPKEEYIQTVYGIGFKLCETL</sequence>
<proteinExistence type="predicted"/>
<gene>
    <name evidence="1" type="ORF">E5329_06340</name>
</gene>
<name>A0AC61RZF4_9FIRM</name>
<dbReference type="EMBL" id="SRYA01000010">
    <property type="protein sequence ID" value="TGY97074.1"/>
    <property type="molecule type" value="Genomic_DNA"/>
</dbReference>
<reference evidence="1" key="1">
    <citation type="submission" date="2019-04" db="EMBL/GenBank/DDBJ databases">
        <title>Microbes associate with the intestines of laboratory mice.</title>
        <authorList>
            <person name="Navarre W."/>
            <person name="Wong E."/>
            <person name="Huang K."/>
            <person name="Tropini C."/>
            <person name="Ng K."/>
            <person name="Yu B."/>
        </authorList>
    </citation>
    <scope>NUCLEOTIDE SEQUENCE</scope>
    <source>
        <strain evidence="1">NM01_1-7b</strain>
    </source>
</reference>